<reference evidence="1" key="1">
    <citation type="submission" date="2024-09" db="EMBL/GenBank/DDBJ databases">
        <title>Black Yeasts Isolated from many extreme environments.</title>
        <authorList>
            <person name="Coleine C."/>
            <person name="Stajich J.E."/>
            <person name="Selbmann L."/>
        </authorList>
    </citation>
    <scope>NUCLEOTIDE SEQUENCE</scope>
    <source>
        <strain evidence="1">CCFEE 5737</strain>
    </source>
</reference>
<feature type="non-terminal residue" evidence="1">
    <location>
        <position position="364"/>
    </location>
</feature>
<organism evidence="1 2">
    <name type="scientific">Coniosporium uncinatum</name>
    <dbReference type="NCBI Taxonomy" id="93489"/>
    <lineage>
        <taxon>Eukaryota</taxon>
        <taxon>Fungi</taxon>
        <taxon>Dikarya</taxon>
        <taxon>Ascomycota</taxon>
        <taxon>Pezizomycotina</taxon>
        <taxon>Dothideomycetes</taxon>
        <taxon>Dothideomycetes incertae sedis</taxon>
        <taxon>Coniosporium</taxon>
    </lineage>
</organism>
<protein>
    <submittedName>
        <fullName evidence="1">Uncharacterized protein</fullName>
    </submittedName>
</protein>
<accession>A0ACC3DJL2</accession>
<name>A0ACC3DJL2_9PEZI</name>
<feature type="non-terminal residue" evidence="1">
    <location>
        <position position="1"/>
    </location>
</feature>
<dbReference type="Proteomes" id="UP001186974">
    <property type="component" value="Unassembled WGS sequence"/>
</dbReference>
<keyword evidence="2" id="KW-1185">Reference proteome</keyword>
<evidence type="ECO:0000313" key="1">
    <source>
        <dbReference type="EMBL" id="KAK3076813.1"/>
    </source>
</evidence>
<sequence>LDDCKVIPNCIARSFRDKRFYIGSQLDHECKDYGELQIRRPVEKGYIVNWESEKCIWDYTFFNNDAELKCDPRDTNLVLTEAPNCPQALQASCDQMIFEGFEFASYYRCQAPTLNAYNDIPNLLGDPPLLTSIGQLPVECLMLIDSGYSNTTVTPLLYGKPLQQATRRLDIGGKFMTNYLKEQFSTRQVDMSDETYVVDEIKKNICFVSDSFRRDLERTWKGGPKDVDLSIMLDYVLPDYEIRHFPEMRPHDPTQTVRTRKLAAGPGPKEMVLSVGKERFNVPELLFSPSDVGMKEAGLPDVVMQSLEALPQSLWPAMLGNIVTVGGNTQIPGFLKRLESEIRQRAPSDYVVRLACPSDPIKYT</sequence>
<evidence type="ECO:0000313" key="2">
    <source>
        <dbReference type="Proteomes" id="UP001186974"/>
    </source>
</evidence>
<gene>
    <name evidence="1" type="ORF">LTS18_011982</name>
</gene>
<comment type="caution">
    <text evidence="1">The sequence shown here is derived from an EMBL/GenBank/DDBJ whole genome shotgun (WGS) entry which is preliminary data.</text>
</comment>
<dbReference type="EMBL" id="JAWDJW010003526">
    <property type="protein sequence ID" value="KAK3076813.1"/>
    <property type="molecule type" value="Genomic_DNA"/>
</dbReference>
<proteinExistence type="predicted"/>